<dbReference type="SUPFAM" id="SSF54427">
    <property type="entry name" value="NTF2-like"/>
    <property type="match status" value="1"/>
</dbReference>
<dbReference type="EMBL" id="CCRK01000005">
    <property type="protein sequence ID" value="CDZ48927.1"/>
    <property type="molecule type" value="Genomic_DNA"/>
</dbReference>
<evidence type="ECO:0000259" key="1">
    <source>
        <dbReference type="Pfam" id="PF14534"/>
    </source>
</evidence>
<dbReference type="InterPro" id="IPR032710">
    <property type="entry name" value="NTF2-like_dom_sf"/>
</dbReference>
<organism evidence="2 3">
    <name type="scientific">Neorhizobium galegae bv. officinalis</name>
    <dbReference type="NCBI Taxonomy" id="323656"/>
    <lineage>
        <taxon>Bacteria</taxon>
        <taxon>Pseudomonadati</taxon>
        <taxon>Pseudomonadota</taxon>
        <taxon>Alphaproteobacteria</taxon>
        <taxon>Hyphomicrobiales</taxon>
        <taxon>Rhizobiaceae</taxon>
        <taxon>Rhizobium/Agrobacterium group</taxon>
        <taxon>Neorhizobium</taxon>
    </lineage>
</organism>
<accession>A0A0T7GP34</accession>
<dbReference type="RefSeq" id="WP_245289983.1">
    <property type="nucleotide sequence ID" value="NZ_CCRK01000005.1"/>
</dbReference>
<sequence length="133" mass="14883">MTRDITTEEDRIRDTERARLSALVSGDVAAAEVYHAADFQLITPIGAVLSRDHYLGAIASGHLKYLTWEPEEIAVRLYGPAAVIRYRARLAVVFGGHHVPLSGYWHTDSYEYRDDRWVAVWSQATAISHGSAE</sequence>
<dbReference type="InterPro" id="IPR027843">
    <property type="entry name" value="DUF4440"/>
</dbReference>
<feature type="domain" description="DUF4440" evidence="1">
    <location>
        <begin position="12"/>
        <end position="118"/>
    </location>
</feature>
<dbReference type="Gene3D" id="3.10.450.50">
    <property type="match status" value="1"/>
</dbReference>
<evidence type="ECO:0000313" key="2">
    <source>
        <dbReference type="EMBL" id="CDZ48927.1"/>
    </source>
</evidence>
<dbReference type="Pfam" id="PF14534">
    <property type="entry name" value="DUF4440"/>
    <property type="match status" value="1"/>
</dbReference>
<name>A0A0T7GP34_NEOGA</name>
<dbReference type="AlphaFoldDB" id="A0A0T7GP34"/>
<gene>
    <name evidence="2" type="ORF">NGAL_HAMBI1189_26730</name>
</gene>
<dbReference type="Proteomes" id="UP000039660">
    <property type="component" value="Unassembled WGS sequence"/>
</dbReference>
<reference evidence="2 3" key="1">
    <citation type="submission" date="2014-08" db="EMBL/GenBank/DDBJ databases">
        <authorList>
            <person name="Chen Y.-H."/>
        </authorList>
    </citation>
    <scope>NUCLEOTIDE SEQUENCE [LARGE SCALE GENOMIC DNA]</scope>
</reference>
<proteinExistence type="predicted"/>
<protein>
    <recommendedName>
        <fullName evidence="1">DUF4440 domain-containing protein</fullName>
    </recommendedName>
</protein>
<evidence type="ECO:0000313" key="3">
    <source>
        <dbReference type="Proteomes" id="UP000039660"/>
    </source>
</evidence>